<sequence>MNQMEQIRKELTRHIGKRVILKADKGRKKIVTRRGRLVEVYPSLFVVDIEHEVSEGKRTISYTFSDVLTSTVRLTIIDDDGAGENKKIS</sequence>
<dbReference type="PANTHER" id="PTHR40026:SF1">
    <property type="entry name" value="PROTEIN VEG"/>
    <property type="match status" value="1"/>
</dbReference>
<protein>
    <submittedName>
        <fullName evidence="1">Uncharacterized protein conserved in bacteria</fullName>
    </submittedName>
</protein>
<dbReference type="Proteomes" id="UP000377798">
    <property type="component" value="Unassembled WGS sequence"/>
</dbReference>
<dbReference type="AlphaFoldDB" id="A0A8H2QSI7"/>
<dbReference type="Pfam" id="PF06257">
    <property type="entry name" value="VEG"/>
    <property type="match status" value="1"/>
</dbReference>
<gene>
    <name evidence="1" type="ORF">NCTC13150_01522</name>
</gene>
<keyword evidence="2" id="KW-1185">Reference proteome</keyword>
<proteinExistence type="predicted"/>
<dbReference type="PANTHER" id="PTHR40026">
    <property type="entry name" value="PROTEIN VEG"/>
    <property type="match status" value="1"/>
</dbReference>
<evidence type="ECO:0000313" key="1">
    <source>
        <dbReference type="EMBL" id="VFB16946.1"/>
    </source>
</evidence>
<reference evidence="1 2" key="1">
    <citation type="submission" date="2019-02" db="EMBL/GenBank/DDBJ databases">
        <authorList>
            <consortium name="Pathogen Informatics"/>
        </authorList>
    </citation>
    <scope>NUCLEOTIDE SEQUENCE [LARGE SCALE GENOMIC DNA]</scope>
    <source>
        <strain evidence="1 2">3012STDY7089603</strain>
    </source>
</reference>
<dbReference type="InterPro" id="IPR009366">
    <property type="entry name" value="Protein_Veg"/>
</dbReference>
<name>A0A8H2QSI7_9FIRM</name>
<comment type="caution">
    <text evidence="1">The sequence shown here is derived from an EMBL/GenBank/DDBJ whole genome shotgun (WGS) entry which is preliminary data.</text>
</comment>
<evidence type="ECO:0000313" key="2">
    <source>
        <dbReference type="Proteomes" id="UP000377798"/>
    </source>
</evidence>
<dbReference type="RefSeq" id="WP_034440933.1">
    <property type="nucleotide sequence ID" value="NZ_CAACYI010000001.1"/>
</dbReference>
<organism evidence="1 2">
    <name type="scientific">Urinicoccus massiliensis</name>
    <dbReference type="NCBI Taxonomy" id="1723382"/>
    <lineage>
        <taxon>Bacteria</taxon>
        <taxon>Bacillati</taxon>
        <taxon>Bacillota</taxon>
        <taxon>Tissierellia</taxon>
        <taxon>Tissierellales</taxon>
        <taxon>Peptoniphilaceae</taxon>
        <taxon>Urinicoccus</taxon>
    </lineage>
</organism>
<accession>A0A8H2QSI7</accession>
<dbReference type="Gene3D" id="2.30.30.100">
    <property type="match status" value="1"/>
</dbReference>
<dbReference type="GO" id="GO:0006355">
    <property type="term" value="P:regulation of DNA-templated transcription"/>
    <property type="evidence" value="ECO:0007669"/>
    <property type="project" value="InterPro"/>
</dbReference>
<dbReference type="EMBL" id="CAACYI010000001">
    <property type="protein sequence ID" value="VFB16946.1"/>
    <property type="molecule type" value="Genomic_DNA"/>
</dbReference>